<protein>
    <submittedName>
        <fullName evidence="2">GLOBIN domain-containing protein</fullName>
    </submittedName>
</protein>
<dbReference type="CDD" id="cd01040">
    <property type="entry name" value="Mb-like"/>
    <property type="match status" value="1"/>
</dbReference>
<sequence length="352" mass="40211">MGNRFSWNKGKKAIIDALNDPRGIASRKKSTSEVSKHTEMTGKRDGYVSYQQKELTFQESFPENLKSNVLCEKQDKLICSRSTSDAYDRKWKLNSKSDAELFMQSKLLNKMKCNDSKAQRKTSGNGAKRNQSLKKEILFRSANLSESRQQFRNNNNIGNFDCRGAHPVSSQGREIIQACFSKRHSEIGYRICMRVFEKRPDYQRFVHALGRAKWLNSSAELRDYLDIVVSKVSRAKQVHDVAAVEEISRNYGERHVSLKKYGFKPDFWVSIADALAIECVILDMANHQPTETIMAWSQLTSLMFTSIRDGYYEALRFQRRSLRGCKSSQWHLSGSIESSNGSAASVVEKIVS</sequence>
<dbReference type="GO" id="GO:0019825">
    <property type="term" value="F:oxygen binding"/>
    <property type="evidence" value="ECO:0007669"/>
    <property type="project" value="InterPro"/>
</dbReference>
<organism evidence="1 2">
    <name type="scientific">Elaeophora elaphi</name>
    <dbReference type="NCBI Taxonomy" id="1147741"/>
    <lineage>
        <taxon>Eukaryota</taxon>
        <taxon>Metazoa</taxon>
        <taxon>Ecdysozoa</taxon>
        <taxon>Nematoda</taxon>
        <taxon>Chromadorea</taxon>
        <taxon>Rhabditida</taxon>
        <taxon>Spirurina</taxon>
        <taxon>Spiruromorpha</taxon>
        <taxon>Filarioidea</taxon>
        <taxon>Onchocercidae</taxon>
        <taxon>Elaeophora</taxon>
    </lineage>
</organism>
<dbReference type="InterPro" id="IPR044399">
    <property type="entry name" value="Mb-like_M"/>
</dbReference>
<evidence type="ECO:0000313" key="1">
    <source>
        <dbReference type="Proteomes" id="UP000050640"/>
    </source>
</evidence>
<dbReference type="WBParaSite" id="EEL_0000782601-mRNA-1">
    <property type="protein sequence ID" value="EEL_0000782601-mRNA-1"/>
    <property type="gene ID" value="EEL_0000782601"/>
</dbReference>
<dbReference type="InterPro" id="IPR009050">
    <property type="entry name" value="Globin-like_sf"/>
</dbReference>
<dbReference type="STRING" id="1147741.A0A0R3RZQ9"/>
<accession>A0A0R3RZQ9</accession>
<proteinExistence type="predicted"/>
<reference evidence="2" key="1">
    <citation type="submission" date="2017-02" db="UniProtKB">
        <authorList>
            <consortium name="WormBaseParasite"/>
        </authorList>
    </citation>
    <scope>IDENTIFICATION</scope>
</reference>
<dbReference type="AlphaFoldDB" id="A0A0R3RZQ9"/>
<dbReference type="Proteomes" id="UP000050640">
    <property type="component" value="Unplaced"/>
</dbReference>
<evidence type="ECO:0000313" key="2">
    <source>
        <dbReference type="WBParaSite" id="EEL_0000782601-mRNA-1"/>
    </source>
</evidence>
<dbReference type="GO" id="GO:0020037">
    <property type="term" value="F:heme binding"/>
    <property type="evidence" value="ECO:0007669"/>
    <property type="project" value="InterPro"/>
</dbReference>
<dbReference type="SUPFAM" id="SSF46458">
    <property type="entry name" value="Globin-like"/>
    <property type="match status" value="1"/>
</dbReference>
<keyword evidence="1" id="KW-1185">Reference proteome</keyword>
<name>A0A0R3RZQ9_9BILA</name>
<dbReference type="Gene3D" id="1.10.490.10">
    <property type="entry name" value="Globins"/>
    <property type="match status" value="1"/>
</dbReference>
<dbReference type="InterPro" id="IPR012292">
    <property type="entry name" value="Globin/Proto"/>
</dbReference>